<reference evidence="2" key="1">
    <citation type="journal article" date="2019" name="Int. J. Syst. Evol. Microbiol.">
        <title>The Global Catalogue of Microorganisms (GCM) 10K type strain sequencing project: providing services to taxonomists for standard genome sequencing and annotation.</title>
        <authorList>
            <consortium name="The Broad Institute Genomics Platform"/>
            <consortium name="The Broad Institute Genome Sequencing Center for Infectious Disease"/>
            <person name="Wu L."/>
            <person name="Ma J."/>
        </authorList>
    </citation>
    <scope>NUCLEOTIDE SEQUENCE [LARGE SCALE GENOMIC DNA]</scope>
    <source>
        <strain evidence="2">JCM 10083</strain>
    </source>
</reference>
<dbReference type="EMBL" id="JBHTEE010000002">
    <property type="protein sequence ID" value="MFC7607221.1"/>
    <property type="molecule type" value="Genomic_DNA"/>
</dbReference>
<sequence>MMHLEALRFAVALVTLYAAHQVADHWIQSHTQACGKAAPGRAGWRANLAHVGTYTVTLSVALLLVEWRFDLGYSAAWVYVGLAVNGATHAWADRRAPLRALAVRLGKTEYWDKVPGGAYQLDQAWHYGWLWVSAFIIAA</sequence>
<evidence type="ECO:0000313" key="1">
    <source>
        <dbReference type="EMBL" id="MFC7607221.1"/>
    </source>
</evidence>
<keyword evidence="2" id="KW-1185">Reference proteome</keyword>
<name>A0ABW2TI58_9ACTN</name>
<protein>
    <submittedName>
        <fullName evidence="1">Transcriptional regulator</fullName>
    </submittedName>
</protein>
<comment type="caution">
    <text evidence="1">The sequence shown here is derived from an EMBL/GenBank/DDBJ whole genome shotgun (WGS) entry which is preliminary data.</text>
</comment>
<proteinExistence type="predicted"/>
<evidence type="ECO:0000313" key="2">
    <source>
        <dbReference type="Proteomes" id="UP001596514"/>
    </source>
</evidence>
<organism evidence="1 2">
    <name type="scientific">Streptosporangium amethystogenes subsp. fukuiense</name>
    <dbReference type="NCBI Taxonomy" id="698418"/>
    <lineage>
        <taxon>Bacteria</taxon>
        <taxon>Bacillati</taxon>
        <taxon>Actinomycetota</taxon>
        <taxon>Actinomycetes</taxon>
        <taxon>Streptosporangiales</taxon>
        <taxon>Streptosporangiaceae</taxon>
        <taxon>Streptosporangium</taxon>
    </lineage>
</organism>
<gene>
    <name evidence="1" type="ORF">ACFQVD_44745</name>
</gene>
<accession>A0ABW2TI58</accession>
<dbReference type="Proteomes" id="UP001596514">
    <property type="component" value="Unassembled WGS sequence"/>
</dbReference>
<dbReference type="RefSeq" id="WP_386369033.1">
    <property type="nucleotide sequence ID" value="NZ_JBHTEE010000002.1"/>
</dbReference>